<gene>
    <name evidence="11" type="ORF">M427DRAFT_32112</name>
</gene>
<feature type="domain" description="RING-type" evidence="10">
    <location>
        <begin position="159"/>
        <end position="202"/>
    </location>
</feature>
<keyword evidence="6" id="KW-1133">Transmembrane helix</keyword>
<dbReference type="GO" id="GO:0016020">
    <property type="term" value="C:membrane"/>
    <property type="evidence" value="ECO:0007669"/>
    <property type="project" value="UniProtKB-SubCell"/>
</dbReference>
<keyword evidence="12" id="KW-1185">Reference proteome</keyword>
<dbReference type="EMBL" id="KQ965760">
    <property type="protein sequence ID" value="KXS15687.1"/>
    <property type="molecule type" value="Genomic_DNA"/>
</dbReference>
<name>A0A139AFW8_GONPJ</name>
<organism evidence="11 12">
    <name type="scientific">Gonapodya prolifera (strain JEL478)</name>
    <name type="common">Monoblepharis prolifera</name>
    <dbReference type="NCBI Taxonomy" id="1344416"/>
    <lineage>
        <taxon>Eukaryota</taxon>
        <taxon>Fungi</taxon>
        <taxon>Fungi incertae sedis</taxon>
        <taxon>Chytridiomycota</taxon>
        <taxon>Chytridiomycota incertae sedis</taxon>
        <taxon>Monoblepharidomycetes</taxon>
        <taxon>Monoblepharidales</taxon>
        <taxon>Gonapodyaceae</taxon>
        <taxon>Gonapodya</taxon>
    </lineage>
</organism>
<evidence type="ECO:0000256" key="6">
    <source>
        <dbReference type="ARBA" id="ARBA00022989"/>
    </source>
</evidence>
<dbReference type="Gene3D" id="3.30.40.10">
    <property type="entry name" value="Zinc/RING finger domain, C3HC4 (zinc finger)"/>
    <property type="match status" value="1"/>
</dbReference>
<accession>A0A139AFW8</accession>
<comment type="subcellular location">
    <subcellularLocation>
        <location evidence="1">Membrane</location>
        <topology evidence="1">Single-pass membrane protein</topology>
    </subcellularLocation>
</comment>
<dbReference type="GO" id="GO:0008270">
    <property type="term" value="F:zinc ion binding"/>
    <property type="evidence" value="ECO:0007669"/>
    <property type="project" value="UniProtKB-KW"/>
</dbReference>
<feature type="region of interest" description="Disordered" evidence="9">
    <location>
        <begin position="209"/>
        <end position="237"/>
    </location>
</feature>
<dbReference type="SUPFAM" id="SSF57850">
    <property type="entry name" value="RING/U-box"/>
    <property type="match status" value="1"/>
</dbReference>
<keyword evidence="7" id="KW-0472">Membrane</keyword>
<dbReference type="Pfam" id="PF13639">
    <property type="entry name" value="zf-RING_2"/>
    <property type="match status" value="1"/>
</dbReference>
<evidence type="ECO:0000256" key="3">
    <source>
        <dbReference type="ARBA" id="ARBA00022723"/>
    </source>
</evidence>
<proteinExistence type="predicted"/>
<dbReference type="OrthoDB" id="8062037at2759"/>
<evidence type="ECO:0000256" key="2">
    <source>
        <dbReference type="ARBA" id="ARBA00022692"/>
    </source>
</evidence>
<evidence type="ECO:0000313" key="11">
    <source>
        <dbReference type="EMBL" id="KXS15687.1"/>
    </source>
</evidence>
<reference evidence="11 12" key="1">
    <citation type="journal article" date="2015" name="Genome Biol. Evol.">
        <title>Phylogenomic analyses indicate that early fungi evolved digesting cell walls of algal ancestors of land plants.</title>
        <authorList>
            <person name="Chang Y."/>
            <person name="Wang S."/>
            <person name="Sekimoto S."/>
            <person name="Aerts A.L."/>
            <person name="Choi C."/>
            <person name="Clum A."/>
            <person name="LaButti K.M."/>
            <person name="Lindquist E.A."/>
            <person name="Yee Ngan C."/>
            <person name="Ohm R.A."/>
            <person name="Salamov A.A."/>
            <person name="Grigoriev I.V."/>
            <person name="Spatafora J.W."/>
            <person name="Berbee M.L."/>
        </authorList>
    </citation>
    <scope>NUCLEOTIDE SEQUENCE [LARGE SCALE GENOMIC DNA]</scope>
    <source>
        <strain evidence="11 12">JEL478</strain>
    </source>
</reference>
<evidence type="ECO:0000313" key="12">
    <source>
        <dbReference type="Proteomes" id="UP000070544"/>
    </source>
</evidence>
<dbReference type="InterPro" id="IPR001841">
    <property type="entry name" value="Znf_RING"/>
</dbReference>
<keyword evidence="4 8" id="KW-0863">Zinc-finger</keyword>
<evidence type="ECO:0000259" key="10">
    <source>
        <dbReference type="PROSITE" id="PS50089"/>
    </source>
</evidence>
<feature type="compositionally biased region" description="Basic and acidic residues" evidence="9">
    <location>
        <begin position="329"/>
        <end position="338"/>
    </location>
</feature>
<evidence type="ECO:0000256" key="7">
    <source>
        <dbReference type="ARBA" id="ARBA00023136"/>
    </source>
</evidence>
<sequence>MDAPLYAAYDSSATAIRHPLVRPRARARAILAPLRLQNPDLYNHFIWSSAGGPSRAAVHPAVPWSSAPGGGGGARHAHGQVPRPHSRPLFACAHGRRVCQCLHDGRSGPGRKHALQGPLFSWPFTKPAPIPVAPRVPATVKKTSHVTVLTTLFTSTPLCPICLDTLRTPGSILRALPCTHVFHVQCMDTWLVGWRGVCPVRRRDLTRGNQQDDVDVENGDGAEVARSNAERSRSHSGGAPSFFSRIMSWFTRGGAVVSRTESAGHSLQMLQTDATSSTTLSSSADVVALDIDVDEAGAVGGTSESTQLAAVTNNDDGGLELAAAPHPDSGIDERDLGQRHPPHSTPSTVLLLRSFLPADALPAPPPRLADRQPPRWKVGARAVCDGESLPPPFSHS</sequence>
<evidence type="ECO:0000256" key="5">
    <source>
        <dbReference type="ARBA" id="ARBA00022833"/>
    </source>
</evidence>
<dbReference type="PANTHER" id="PTHR47168">
    <property type="entry name" value="RING ZINC FINGER DOMAIN SUPERFAMILY PROTEIN-RELATED"/>
    <property type="match status" value="1"/>
</dbReference>
<keyword evidence="3" id="KW-0479">Metal-binding</keyword>
<evidence type="ECO:0000256" key="1">
    <source>
        <dbReference type="ARBA" id="ARBA00004167"/>
    </source>
</evidence>
<keyword evidence="5" id="KW-0862">Zinc</keyword>
<evidence type="ECO:0000256" key="9">
    <source>
        <dbReference type="SAM" id="MobiDB-lite"/>
    </source>
</evidence>
<dbReference type="SMART" id="SM00184">
    <property type="entry name" value="RING"/>
    <property type="match status" value="1"/>
</dbReference>
<evidence type="ECO:0000256" key="4">
    <source>
        <dbReference type="ARBA" id="ARBA00022771"/>
    </source>
</evidence>
<dbReference type="PANTHER" id="PTHR47168:SF1">
    <property type="entry name" value="OS02G0798600 PROTEIN"/>
    <property type="match status" value="1"/>
</dbReference>
<feature type="region of interest" description="Disordered" evidence="9">
    <location>
        <begin position="322"/>
        <end position="347"/>
    </location>
</feature>
<dbReference type="PROSITE" id="PS50089">
    <property type="entry name" value="ZF_RING_2"/>
    <property type="match status" value="1"/>
</dbReference>
<dbReference type="Proteomes" id="UP000070544">
    <property type="component" value="Unassembled WGS sequence"/>
</dbReference>
<dbReference type="InterPro" id="IPR013083">
    <property type="entry name" value="Znf_RING/FYVE/PHD"/>
</dbReference>
<keyword evidence="2" id="KW-0812">Transmembrane</keyword>
<protein>
    <recommendedName>
        <fullName evidence="10">RING-type domain-containing protein</fullName>
    </recommendedName>
</protein>
<evidence type="ECO:0000256" key="8">
    <source>
        <dbReference type="PROSITE-ProRule" id="PRU00175"/>
    </source>
</evidence>
<dbReference type="AlphaFoldDB" id="A0A139AFW8"/>
<dbReference type="InterPro" id="IPR051653">
    <property type="entry name" value="E3_ligase_sorting_rcpt"/>
</dbReference>